<name>A0ABV2I8H1_9HYPH</name>
<gene>
    <name evidence="1" type="ORF">ABID12_000473</name>
</gene>
<dbReference type="Proteomes" id="UP001549164">
    <property type="component" value="Unassembled WGS sequence"/>
</dbReference>
<protein>
    <submittedName>
        <fullName evidence="1">Uncharacterized protein</fullName>
    </submittedName>
</protein>
<accession>A0ABV2I8H1</accession>
<reference evidence="1 2" key="1">
    <citation type="submission" date="2024-06" db="EMBL/GenBank/DDBJ databases">
        <title>Genomic Encyclopedia of Type Strains, Phase IV (KMG-IV): sequencing the most valuable type-strain genomes for metagenomic binning, comparative biology and taxonomic classification.</title>
        <authorList>
            <person name="Goeker M."/>
        </authorList>
    </citation>
    <scope>NUCLEOTIDE SEQUENCE [LARGE SCALE GENOMIC DNA]</scope>
    <source>
        <strain evidence="1 2">DSM 28102</strain>
    </source>
</reference>
<evidence type="ECO:0000313" key="1">
    <source>
        <dbReference type="EMBL" id="MET3598552.1"/>
    </source>
</evidence>
<sequence>MALNRFSVDVIIAAAEGKANAFSFVDFASRRLSGHDRQRTGKF</sequence>
<keyword evidence="2" id="KW-1185">Reference proteome</keyword>
<dbReference type="RefSeq" id="WP_354432946.1">
    <property type="nucleotide sequence ID" value="NZ_JBEPLY010000001.1"/>
</dbReference>
<organism evidence="1 2">
    <name type="scientific">Martelella mangrovi</name>
    <dbReference type="NCBI Taxonomy" id="1397477"/>
    <lineage>
        <taxon>Bacteria</taxon>
        <taxon>Pseudomonadati</taxon>
        <taxon>Pseudomonadota</taxon>
        <taxon>Alphaproteobacteria</taxon>
        <taxon>Hyphomicrobiales</taxon>
        <taxon>Aurantimonadaceae</taxon>
        <taxon>Martelella</taxon>
    </lineage>
</organism>
<proteinExistence type="predicted"/>
<comment type="caution">
    <text evidence="1">The sequence shown here is derived from an EMBL/GenBank/DDBJ whole genome shotgun (WGS) entry which is preliminary data.</text>
</comment>
<evidence type="ECO:0000313" key="2">
    <source>
        <dbReference type="Proteomes" id="UP001549164"/>
    </source>
</evidence>
<dbReference type="EMBL" id="JBEPLY010000001">
    <property type="protein sequence ID" value="MET3598552.1"/>
    <property type="molecule type" value="Genomic_DNA"/>
</dbReference>